<dbReference type="Pfam" id="PF00248">
    <property type="entry name" value="Aldo_ket_red"/>
    <property type="match status" value="1"/>
</dbReference>
<keyword evidence="1" id="KW-0560">Oxidoreductase</keyword>
<dbReference type="Gene3D" id="3.20.20.100">
    <property type="entry name" value="NADP-dependent oxidoreductase domain"/>
    <property type="match status" value="1"/>
</dbReference>
<dbReference type="PANTHER" id="PTHR43625">
    <property type="entry name" value="AFLATOXIN B1 ALDEHYDE REDUCTASE"/>
    <property type="match status" value="1"/>
</dbReference>
<evidence type="ECO:0000259" key="2">
    <source>
        <dbReference type="Pfam" id="PF00248"/>
    </source>
</evidence>
<evidence type="ECO:0000313" key="4">
    <source>
        <dbReference type="Proteomes" id="UP000294257"/>
    </source>
</evidence>
<dbReference type="PANTHER" id="PTHR43625:SF40">
    <property type="entry name" value="ALDO-KETO REDUCTASE YAKC [NADP(+)]"/>
    <property type="match status" value="1"/>
</dbReference>
<name>A0A4Q7KYS5_9PSEU</name>
<feature type="domain" description="NADP-dependent oxidoreductase" evidence="2">
    <location>
        <begin position="13"/>
        <end position="305"/>
    </location>
</feature>
<dbReference type="EMBL" id="SGWQ01000003">
    <property type="protein sequence ID" value="RZS40832.1"/>
    <property type="molecule type" value="Genomic_DNA"/>
</dbReference>
<protein>
    <submittedName>
        <fullName evidence="3">Aryl-alcohol dehydrogenase-like predicted oxidoreductase</fullName>
    </submittedName>
</protein>
<comment type="caution">
    <text evidence="3">The sequence shown here is derived from an EMBL/GenBank/DDBJ whole genome shotgun (WGS) entry which is preliminary data.</text>
</comment>
<evidence type="ECO:0000313" key="3">
    <source>
        <dbReference type="EMBL" id="RZS40832.1"/>
    </source>
</evidence>
<proteinExistence type="predicted"/>
<dbReference type="InterPro" id="IPR036812">
    <property type="entry name" value="NAD(P)_OxRdtase_dom_sf"/>
</dbReference>
<dbReference type="InterPro" id="IPR050791">
    <property type="entry name" value="Aldo-Keto_reductase"/>
</dbReference>
<organism evidence="3 4">
    <name type="scientific">Herbihabitans rhizosphaerae</name>
    <dbReference type="NCBI Taxonomy" id="1872711"/>
    <lineage>
        <taxon>Bacteria</taxon>
        <taxon>Bacillati</taxon>
        <taxon>Actinomycetota</taxon>
        <taxon>Actinomycetes</taxon>
        <taxon>Pseudonocardiales</taxon>
        <taxon>Pseudonocardiaceae</taxon>
        <taxon>Herbihabitans</taxon>
    </lineage>
</organism>
<keyword evidence="4" id="KW-1185">Reference proteome</keyword>
<accession>A0A4Q7KYS5</accession>
<dbReference type="Proteomes" id="UP000294257">
    <property type="component" value="Unassembled WGS sequence"/>
</dbReference>
<dbReference type="RefSeq" id="WP_130343834.1">
    <property type="nucleotide sequence ID" value="NZ_SGWQ01000003.1"/>
</dbReference>
<dbReference type="GO" id="GO:0016491">
    <property type="term" value="F:oxidoreductase activity"/>
    <property type="evidence" value="ECO:0007669"/>
    <property type="project" value="UniProtKB-KW"/>
</dbReference>
<dbReference type="CDD" id="cd19076">
    <property type="entry name" value="AKR_AKR13A_13D"/>
    <property type="match status" value="1"/>
</dbReference>
<reference evidence="3 4" key="1">
    <citation type="submission" date="2019-02" db="EMBL/GenBank/DDBJ databases">
        <title>Genomic Encyclopedia of Type Strains, Phase IV (KMG-IV): sequencing the most valuable type-strain genomes for metagenomic binning, comparative biology and taxonomic classification.</title>
        <authorList>
            <person name="Goeker M."/>
        </authorList>
    </citation>
    <scope>NUCLEOTIDE SEQUENCE [LARGE SCALE GENOMIC DNA]</scope>
    <source>
        <strain evidence="3 4">DSM 101727</strain>
    </source>
</reference>
<sequence>MDKRTLGGLEVSAIGLGCMGMSNVYGPADTEESVRTVRRALDLGVSFVDTADVYGDGHNEELLGKAIKGRRDEVVLATKFGITGVDLATAELTVDSSPAYARRAVEASLRRLDVDTIDLYYLHRRNPDVPIEDTVGALAELVEQGKIRHIGLSEVRAQTLRRAHAAHPIAALQSEYSLFARDLETELLPTCAELGVGVVPYSPVGRGLFTGTVRDVEALADNDFRRSLPWFERENLRRNVVLADRVREIADRIGATPVQVALAWLLTRGEHVVPIPGTKRVRYLEENAASASITLTRGLLDEIAEAVPAAEIAGERYPEAGLASVNT</sequence>
<dbReference type="InterPro" id="IPR023210">
    <property type="entry name" value="NADP_OxRdtase_dom"/>
</dbReference>
<evidence type="ECO:0000256" key="1">
    <source>
        <dbReference type="ARBA" id="ARBA00023002"/>
    </source>
</evidence>
<dbReference type="AlphaFoldDB" id="A0A4Q7KYS5"/>
<dbReference type="GO" id="GO:0005737">
    <property type="term" value="C:cytoplasm"/>
    <property type="evidence" value="ECO:0007669"/>
    <property type="project" value="TreeGrafter"/>
</dbReference>
<gene>
    <name evidence="3" type="ORF">EV193_103146</name>
</gene>
<dbReference type="OrthoDB" id="9768793at2"/>
<dbReference type="SUPFAM" id="SSF51430">
    <property type="entry name" value="NAD(P)-linked oxidoreductase"/>
    <property type="match status" value="1"/>
</dbReference>